<dbReference type="SMART" id="SM00832">
    <property type="entry name" value="C8"/>
    <property type="match status" value="6"/>
</dbReference>
<dbReference type="Pfam" id="PF12661">
    <property type="entry name" value="hEGF"/>
    <property type="match status" value="2"/>
</dbReference>
<evidence type="ECO:0000256" key="16">
    <source>
        <dbReference type="ARBA" id="ARBA00023180"/>
    </source>
</evidence>
<evidence type="ECO:0000256" key="15">
    <source>
        <dbReference type="ARBA" id="ARBA00023157"/>
    </source>
</evidence>
<sequence length="2865" mass="317219">MCVSKKGYKGKNGEIGYIGNNCETGTTCSCTASGDPHYRTFDGEMIHFHGACKYILAASNDKQCGFSVEGKNEYRGKNRTVSYMRLVDFWYKDRLYRLHQGRKFYVDGIQKYLPYDNNGIKVDVTGTKLKLEGPCNITVLFDGNHFFRVTIPKTIGENVFGICGNCNDKKDDLRTIDGIDVSSEESKYTTIGNSYEIPDDSDLLLPQCTPGSDGHLCSPELDKKAKDSGCALLHPDSAVRSPFKMCIEADKMTALEMYDACVLDYCAFYDDANIRDDIVCQGIEGYAELCQEMGISVLWRTKDVCPLPCQANAFYNGRMSACPATCTNLSGPRNCNLPYVEGCQCRKGYVLSNLECVPETECGCQTAEGEYIPVGKVIESPDCTSITRCQLQNEKPKLVTSKRPKCGVNAVCKPINGHYACGCKPEMVGDPLKECKNPMCTCSAFGDPHYTTFDGQMIHFMGACKYTVVANDDASCQFAVEAKQEYRKGNYKVTFLRLVDFKYNDHHYRLHLGRRLYVDGIQKYTPFKNNDVKIVTAGGALRIEGPCGVIVEYDGIHIMKVQVPQELGKVVHGICGNCNGIADDYKTKDGIDVSSNKNLYSVIGNSYEVLDDSDLFLPQCTPDTDIYPCTDDLLLKAKNSHCGLFNPENKQFSKFEKCVSADIERAMEMYDSCVIDFCLFYDTPDLDKYVCEGLEGYASQCQTMGIPINWRDDKICPLSCPENAVYKSITSSCPATCVNPEAPFNCNLPPREGCECKAGYMLSHLACVPLEQCGCKTEKGDYYPIGANIGSPDCTTVKACVAQGGRGTFVSFTRPACGRNAVCKPVGGHYKCTCKPGLTGDPLKECTNPTCSCTASGDPHYRTFDGQIIHFFGACKYTVAASDKPSCRFAIEAKHEYWRGNKNVTFMRLAEFKFNGHVYRLYMGRRLYVDGIQKYPPFAEDGVMVYTSGQTLRLEASCGVVVEYDGIHIMKVIIPRKFGQNVNGICGNCNGIQDDLRTKDGIDVSTNKNKFSLIGNSYEVMDNSDLITPQCKSAIDVYPCTDELLRKAKESLCRFIKEDTMYGKFKKCITADSERAMEMYDSCIIDFCAYYGRPNFDEVMCEGLQRFGEHCHIMGVPINWRDKQLCPLSCGANAIYKPQISSCPATCLDPLVSKPCKMSPREGCECKAGYFMSNLECVPDTRCGCTTSYGEYVPVGSTVENPDCTIARTCQLIAGKAKLVSKKMSPCATNAHCKPVNGHYKCVCNPGFQGDPLAECTEINIDDCLLHLCKNGAKCKDKVKGYICICPPGYKGMHCEIDVNECLPNPCKHGAECKDKVNGFSCTCPQGYKGKNCETDMNECLPNPCKHGAECKDKVNGYSCKCRQGYKGKNCEIDINECLPNPCNCTCRQGYKGKNCEIDINECKPNPCKHGASCKNKVNDYMCVCKPGYKGKNCEIDINDCQTNPCKHGGTCHDQVNGYKCSCLPGYLGDNCETGTTCSCTASGDPHYRTFDGEMIHFHGACKYILAASNDRQCGFSVEGKNEYRGKNRTVSYMRLVDFWYQDRLYRLHQGRKFYVDGIQKYLPYDKNGIKVDVTGTKLKLEGPCKITVLFDGNHFFRVTIPKTIGENVFGICGNCNGIKDDLRTIDGIDVSAEESKYTIIGNSYEIPDDSDLLLPQCTPGGDNNMCSPELETKAKDSGCALLHPDSASRSPFKICIEADEMMALEMYDACIFDYCAFDDDAKIRDDIVCQGIEGYAEQCHEMGILVRWRTKDVCPLPCQTNAFYNGRMSACPATCTNLSGPKNCKLPYVEGCQCRIGYVLSNLECVPETECGCLTAEGEYIPVGKVIESPDCTSITRCQLQNEKPKLVTSKRLKCGVNAVCKPINGHYACSCKPGMVGDPLKECKNPMCTCSAFGDPHYTTFDGQMIHFMGACKYTVVASDDASCKFAVEAKQEYRGGNYKVTFLRLIDFKYNDHQYRLHLGRRLYVDGIQKYTPFKNNDVKIVTAGGALRIEGPCGVIVEYDGIHIMKVQIPRELGKVVHGICGNCNGIADDFKTKDGIDVSSNRNLYSLIGNSFEVHDDSDLFLAQCTPDTDTYPCTADLLLKAKNSLCGLFNPENKQFSKFEKCVSADIERAMEIYDSCVIDFCAFYDTPDLNKYVCEGLEGYASQCQTMGIPINWRDDKICPLSCQENAVYKSITSSCPATCVNPEAPFNCNLPPREGCECKAGYMLSHLACVPVEQCGCKTEKGDYIPIGAKIESSDCTTVKACVAKGDRGTFVSFTRPACGRNAVCKPVGGHYKCACKPGLTGDPLKECIKPTCSCTASGDPHYRTFDGQIIHFFGACKYTVAASDTLSCRFAIEAKHEYKGGNKNVTCMRLVDFKFNGHVYRLHMGRKLYVDGIQKYPPFAEDGVMVYTSGQKLRLEASCGVVVEYDGIHIMKVIIPRKLGQNVNGICGNCNGKQDDLRTKDGIDVSTNKNKFSMIGNSYEVMDDSDLIIPQCKPAIDVYPCTAELLLKAKESLCRLIKVDTKYGKFRKCITAIPERAKEMYDSCIMDFCAYYGRQNFDEVMCEGLEGFAEQCHIMGIPISWRDKKLCPLSCGPNSIYKPQISSCPATCLDPLLSKSCKMSPREGCECKAGYFMSNLECVPDTRCGCTTSYGEYVPVGSTVENPDCTIARTCQLISGKAKLVAKKMSPCATNAHCKPVNGHYECVCIPGFQGDPLAKCTEIKLNCGKAADIVFVLDSSSSMRSNNFAKIINFVKKLYTEQEDIINALSKIRHMRGGTRTDYALHDMHSKVLTEAHGDRPEYPNIGIVITDGKSNYPKKTKEEMVHMKDDGVMMFAIGIGSSINQKELETIAIEKDHALRNFNILLAKEFHMLRKAIS</sequence>
<evidence type="ECO:0000256" key="5">
    <source>
        <dbReference type="ARBA" id="ARBA00022525"/>
    </source>
</evidence>
<dbReference type="Pfam" id="PF00092">
    <property type="entry name" value="VWA"/>
    <property type="match status" value="1"/>
</dbReference>
<protein>
    <recommendedName>
        <fullName evidence="23">Zonadhesin</fullName>
    </recommendedName>
</protein>
<feature type="domain" description="EGF-like" evidence="18">
    <location>
        <begin position="1336"/>
        <end position="1372"/>
    </location>
</feature>
<dbReference type="GO" id="GO:0048592">
    <property type="term" value="P:eye morphogenesis"/>
    <property type="evidence" value="ECO:0007669"/>
    <property type="project" value="UniProtKB-ARBA"/>
</dbReference>
<feature type="domain" description="EGF-like" evidence="18">
    <location>
        <begin position="1399"/>
        <end position="1435"/>
    </location>
</feature>
<dbReference type="InterPro" id="IPR001846">
    <property type="entry name" value="VWF_type-D"/>
</dbReference>
<gene>
    <name evidence="21" type="ORF">MCOR_25236</name>
</gene>
<organism evidence="21 22">
    <name type="scientific">Mytilus coruscus</name>
    <name type="common">Sea mussel</name>
    <dbReference type="NCBI Taxonomy" id="42192"/>
    <lineage>
        <taxon>Eukaryota</taxon>
        <taxon>Metazoa</taxon>
        <taxon>Spiralia</taxon>
        <taxon>Lophotrochozoa</taxon>
        <taxon>Mollusca</taxon>
        <taxon>Bivalvia</taxon>
        <taxon>Autobranchia</taxon>
        <taxon>Pteriomorphia</taxon>
        <taxon>Mytilida</taxon>
        <taxon>Mytiloidea</taxon>
        <taxon>Mytilidae</taxon>
        <taxon>Mytilinae</taxon>
        <taxon>Mytilus</taxon>
    </lineage>
</organism>
<dbReference type="InterPro" id="IPR014853">
    <property type="entry name" value="VWF/SSPO/ZAN-like_Cys-rich_dom"/>
</dbReference>
<evidence type="ECO:0000259" key="20">
    <source>
        <dbReference type="PROSITE" id="PS51233"/>
    </source>
</evidence>
<dbReference type="GO" id="GO:0048871">
    <property type="term" value="P:multicellular organismal-level homeostasis"/>
    <property type="evidence" value="ECO:0007669"/>
    <property type="project" value="UniProtKB-ARBA"/>
</dbReference>
<feature type="domain" description="VWFD" evidence="20">
    <location>
        <begin position="1478"/>
        <end position="1659"/>
    </location>
</feature>
<dbReference type="InterPro" id="IPR013032">
    <property type="entry name" value="EGF-like_CS"/>
</dbReference>
<keyword evidence="4" id="KW-1003">Cell membrane</keyword>
<feature type="domain" description="VWFD" evidence="20">
    <location>
        <begin position="440"/>
        <end position="621"/>
    </location>
</feature>
<feature type="domain" description="EGF-like" evidence="18">
    <location>
        <begin position="1260"/>
        <end position="1296"/>
    </location>
</feature>
<evidence type="ECO:0000256" key="1">
    <source>
        <dbReference type="ARBA" id="ARBA00004247"/>
    </source>
</evidence>
<dbReference type="GO" id="GO:0051093">
    <property type="term" value="P:negative regulation of developmental process"/>
    <property type="evidence" value="ECO:0007669"/>
    <property type="project" value="UniProtKB-ARBA"/>
</dbReference>
<feature type="disulfide bond" evidence="17">
    <location>
        <begin position="1324"/>
        <end position="1333"/>
    </location>
</feature>
<accession>A0A6J8C4X9</accession>
<dbReference type="InterPro" id="IPR002919">
    <property type="entry name" value="TIL_dom"/>
</dbReference>
<keyword evidence="16" id="KW-0325">Glycoprotein</keyword>
<dbReference type="Gene3D" id="3.40.50.410">
    <property type="entry name" value="von Willebrand factor, type A domain"/>
    <property type="match status" value="2"/>
</dbReference>
<dbReference type="SUPFAM" id="SSF53300">
    <property type="entry name" value="vWA-like"/>
    <property type="match status" value="1"/>
</dbReference>
<feature type="domain" description="VWFA" evidence="19">
    <location>
        <begin position="2720"/>
        <end position="2865"/>
    </location>
</feature>
<feature type="disulfide bond" evidence="17">
    <location>
        <begin position="1286"/>
        <end position="1295"/>
    </location>
</feature>
<dbReference type="FunFam" id="2.10.25.10:FF:000055">
    <property type="entry name" value="alpha-tectorin isoform X1"/>
    <property type="match status" value="1"/>
</dbReference>
<dbReference type="Pfam" id="PF08742">
    <property type="entry name" value="C8"/>
    <property type="match status" value="6"/>
</dbReference>
<dbReference type="GO" id="GO:0005509">
    <property type="term" value="F:calcium ion binding"/>
    <property type="evidence" value="ECO:0007669"/>
    <property type="project" value="InterPro"/>
</dbReference>
<dbReference type="InterPro" id="IPR052749">
    <property type="entry name" value="Alpha-tectorin"/>
</dbReference>
<dbReference type="Pfam" id="PF01826">
    <property type="entry name" value="TIL"/>
    <property type="match status" value="6"/>
</dbReference>
<evidence type="ECO:0000256" key="2">
    <source>
        <dbReference type="ARBA" id="ARBA00004613"/>
    </source>
</evidence>
<keyword evidence="10" id="KW-0677">Repeat</keyword>
<dbReference type="FunFam" id="2.10.25.10:FF:000045">
    <property type="entry name" value="Slit guidance ligand 2"/>
    <property type="match status" value="1"/>
</dbReference>
<dbReference type="SMART" id="SM00181">
    <property type="entry name" value="EGF"/>
    <property type="match status" value="16"/>
</dbReference>
<dbReference type="CDD" id="cd00054">
    <property type="entry name" value="EGF_CA"/>
    <property type="match status" value="5"/>
</dbReference>
<evidence type="ECO:0000256" key="8">
    <source>
        <dbReference type="ARBA" id="ARBA00022692"/>
    </source>
</evidence>
<evidence type="ECO:0000256" key="6">
    <source>
        <dbReference type="ARBA" id="ARBA00022536"/>
    </source>
</evidence>
<dbReference type="Gene3D" id="2.10.25.10">
    <property type="entry name" value="Laminin"/>
    <property type="match status" value="13"/>
</dbReference>
<dbReference type="GO" id="GO:0005576">
    <property type="term" value="C:extracellular region"/>
    <property type="evidence" value="ECO:0007669"/>
    <property type="project" value="UniProtKB-SubCell"/>
</dbReference>
<evidence type="ECO:0000256" key="13">
    <source>
        <dbReference type="ARBA" id="ARBA00022989"/>
    </source>
</evidence>
<evidence type="ECO:0000256" key="12">
    <source>
        <dbReference type="ARBA" id="ARBA00022837"/>
    </source>
</evidence>
<dbReference type="GO" id="GO:0060255">
    <property type="term" value="P:regulation of macromolecule metabolic process"/>
    <property type="evidence" value="ECO:0007669"/>
    <property type="project" value="UniProtKB-ARBA"/>
</dbReference>
<evidence type="ECO:0000256" key="4">
    <source>
        <dbReference type="ARBA" id="ARBA00022475"/>
    </source>
</evidence>
<dbReference type="SMART" id="SM00216">
    <property type="entry name" value="VWD"/>
    <property type="match status" value="6"/>
</dbReference>
<feature type="disulfide bond" evidence="17">
    <location>
        <begin position="1425"/>
        <end position="1434"/>
    </location>
</feature>
<dbReference type="InterPro" id="IPR036084">
    <property type="entry name" value="Ser_inhib-like_sf"/>
</dbReference>
<evidence type="ECO:0000256" key="7">
    <source>
        <dbReference type="ARBA" id="ARBA00022553"/>
    </source>
</evidence>
<keyword evidence="8" id="KW-0812">Transmembrane</keyword>
<proteinExistence type="predicted"/>
<dbReference type="SMART" id="SM00327">
    <property type="entry name" value="VWA"/>
    <property type="match status" value="1"/>
</dbReference>
<dbReference type="GO" id="GO:0048598">
    <property type="term" value="P:embryonic morphogenesis"/>
    <property type="evidence" value="ECO:0007669"/>
    <property type="project" value="UniProtKB-ARBA"/>
</dbReference>
<keyword evidence="12" id="KW-0106">Calcium</keyword>
<dbReference type="GO" id="GO:0051049">
    <property type="term" value="P:regulation of transport"/>
    <property type="evidence" value="ECO:0007669"/>
    <property type="project" value="UniProtKB-ARBA"/>
</dbReference>
<dbReference type="SUPFAM" id="SSF57567">
    <property type="entry name" value="Serine protease inhibitors"/>
    <property type="match status" value="6"/>
</dbReference>
<dbReference type="GO" id="GO:0080090">
    <property type="term" value="P:regulation of primary metabolic process"/>
    <property type="evidence" value="ECO:0007669"/>
    <property type="project" value="UniProtKB-ARBA"/>
</dbReference>
<keyword evidence="6 17" id="KW-0245">EGF-like domain</keyword>
<keyword evidence="15 17" id="KW-1015">Disulfide bond</keyword>
<dbReference type="PANTHER" id="PTHR46160">
    <property type="entry name" value="ALPHA-TECTORIN-RELATED"/>
    <property type="match status" value="1"/>
</dbReference>
<dbReference type="InterPro" id="IPR018097">
    <property type="entry name" value="EGF_Ca-bd_CS"/>
</dbReference>
<evidence type="ECO:0000259" key="18">
    <source>
        <dbReference type="PROSITE" id="PS50026"/>
    </source>
</evidence>
<comment type="caution">
    <text evidence="17">Lacks conserved residue(s) required for the propagation of feature annotation.</text>
</comment>
<feature type="disulfide bond" evidence="17">
    <location>
        <begin position="1362"/>
        <end position="1371"/>
    </location>
</feature>
<dbReference type="GO" id="GO:0008593">
    <property type="term" value="P:regulation of Notch signaling pathway"/>
    <property type="evidence" value="ECO:0007669"/>
    <property type="project" value="UniProtKB-ARBA"/>
</dbReference>
<dbReference type="FunFam" id="2.10.25.10:FF:000247">
    <property type="entry name" value="Delta/notch like EGF repeat containing"/>
    <property type="match status" value="2"/>
</dbReference>
<dbReference type="PROSITE" id="PS50234">
    <property type="entry name" value="VWFA"/>
    <property type="match status" value="1"/>
</dbReference>
<reference evidence="21 22" key="1">
    <citation type="submission" date="2020-06" db="EMBL/GenBank/DDBJ databases">
        <authorList>
            <person name="Li R."/>
            <person name="Bekaert M."/>
        </authorList>
    </citation>
    <scope>NUCLEOTIDE SEQUENCE [LARGE SCALE GENOMIC DNA]</scope>
    <source>
        <strain evidence="22">wild</strain>
    </source>
</reference>
<feature type="domain" description="VWFD" evidence="20">
    <location>
        <begin position="2301"/>
        <end position="2482"/>
    </location>
</feature>
<dbReference type="InterPro" id="IPR000742">
    <property type="entry name" value="EGF"/>
</dbReference>
<dbReference type="FunFam" id="2.10.25.10:FF:000565">
    <property type="entry name" value="Predicted protein"/>
    <property type="match status" value="1"/>
</dbReference>
<evidence type="ECO:0000256" key="10">
    <source>
        <dbReference type="ARBA" id="ARBA00022737"/>
    </source>
</evidence>
<dbReference type="Pfam" id="PF00094">
    <property type="entry name" value="VWD"/>
    <property type="match status" value="6"/>
</dbReference>
<evidence type="ECO:0008006" key="23">
    <source>
        <dbReference type="Google" id="ProtNLM"/>
    </source>
</evidence>
<evidence type="ECO:0000313" key="21">
    <source>
        <dbReference type="EMBL" id="CAC5390120.1"/>
    </source>
</evidence>
<dbReference type="OrthoDB" id="6114226at2759"/>
<dbReference type="GO" id="GO:0002064">
    <property type="term" value="P:epithelial cell development"/>
    <property type="evidence" value="ECO:0007669"/>
    <property type="project" value="UniProtKB-ARBA"/>
</dbReference>
<dbReference type="GO" id="GO:0005911">
    <property type="term" value="C:cell-cell junction"/>
    <property type="evidence" value="ECO:0007669"/>
    <property type="project" value="UniProtKB-ARBA"/>
</dbReference>
<keyword evidence="5" id="KW-0964">Secreted</keyword>
<dbReference type="GO" id="GO:0048638">
    <property type="term" value="P:regulation of developmental growth"/>
    <property type="evidence" value="ECO:0007669"/>
    <property type="project" value="UniProtKB-ARBA"/>
</dbReference>
<dbReference type="SMART" id="SM00179">
    <property type="entry name" value="EGF_CA"/>
    <property type="match status" value="11"/>
</dbReference>
<feature type="domain" description="VWFD" evidence="20">
    <location>
        <begin position="1890"/>
        <end position="2071"/>
    </location>
</feature>
<dbReference type="SUPFAM" id="SSF57196">
    <property type="entry name" value="EGF/Laminin"/>
    <property type="match status" value="5"/>
</dbReference>
<evidence type="ECO:0000256" key="14">
    <source>
        <dbReference type="ARBA" id="ARBA00023136"/>
    </source>
</evidence>
<name>A0A6J8C4X9_MYTCO</name>
<dbReference type="InterPro" id="IPR000152">
    <property type="entry name" value="EGF-type_Asp/Asn_hydroxyl_site"/>
</dbReference>
<dbReference type="GO" id="GO:0030182">
    <property type="term" value="P:neuron differentiation"/>
    <property type="evidence" value="ECO:0007669"/>
    <property type="project" value="UniProtKB-ARBA"/>
</dbReference>
<dbReference type="EMBL" id="CACVKT020004451">
    <property type="protein sequence ID" value="CAC5390120.1"/>
    <property type="molecule type" value="Genomic_DNA"/>
</dbReference>
<keyword evidence="22" id="KW-1185">Reference proteome</keyword>
<dbReference type="Proteomes" id="UP000507470">
    <property type="component" value="Unassembled WGS sequence"/>
</dbReference>
<keyword evidence="13" id="KW-1133">Transmembrane helix</keyword>
<dbReference type="InterPro" id="IPR002035">
    <property type="entry name" value="VWF_A"/>
</dbReference>
<evidence type="ECO:0000256" key="9">
    <source>
        <dbReference type="ARBA" id="ARBA00022729"/>
    </source>
</evidence>
<dbReference type="CDD" id="cd19941">
    <property type="entry name" value="TIL"/>
    <property type="match status" value="6"/>
</dbReference>
<dbReference type="GO" id="GO:0003002">
    <property type="term" value="P:regionalization"/>
    <property type="evidence" value="ECO:0007669"/>
    <property type="project" value="UniProtKB-ARBA"/>
</dbReference>
<dbReference type="FunFam" id="2.10.25.10:FF:000004">
    <property type="entry name" value="Neurogenic locus notch 1"/>
    <property type="match status" value="1"/>
</dbReference>
<keyword evidence="3" id="KW-0217">Developmental protein</keyword>
<dbReference type="PROSITE" id="PS01187">
    <property type="entry name" value="EGF_CA"/>
    <property type="match status" value="3"/>
</dbReference>
<evidence type="ECO:0000256" key="11">
    <source>
        <dbReference type="ARBA" id="ARBA00022782"/>
    </source>
</evidence>
<feature type="domain" description="VWFD" evidence="20">
    <location>
        <begin position="851"/>
        <end position="1032"/>
    </location>
</feature>
<dbReference type="PANTHER" id="PTHR46160:SF9">
    <property type="entry name" value="PROTEIN PRY2-RELATED"/>
    <property type="match status" value="1"/>
</dbReference>
<dbReference type="GO" id="GO:0060562">
    <property type="term" value="P:epithelial tube morphogenesis"/>
    <property type="evidence" value="ECO:0007669"/>
    <property type="project" value="UniProtKB-ARBA"/>
</dbReference>
<dbReference type="PROSITE" id="PS01186">
    <property type="entry name" value="EGF_2"/>
    <property type="match status" value="7"/>
</dbReference>
<evidence type="ECO:0000256" key="3">
    <source>
        <dbReference type="ARBA" id="ARBA00022473"/>
    </source>
</evidence>
<evidence type="ECO:0000259" key="19">
    <source>
        <dbReference type="PROSITE" id="PS50234"/>
    </source>
</evidence>
<keyword evidence="7" id="KW-0597">Phosphoprotein</keyword>
<dbReference type="GO" id="GO:0051241">
    <property type="term" value="P:negative regulation of multicellular organismal process"/>
    <property type="evidence" value="ECO:0007669"/>
    <property type="project" value="UniProtKB-ARBA"/>
</dbReference>
<dbReference type="PROSITE" id="PS00010">
    <property type="entry name" value="ASX_HYDROXYL"/>
    <property type="match status" value="5"/>
</dbReference>
<feature type="domain" description="EGF-like" evidence="18">
    <location>
        <begin position="1298"/>
        <end position="1334"/>
    </location>
</feature>
<feature type="domain" description="EGF-like" evidence="18">
    <location>
        <begin position="1437"/>
        <end position="1473"/>
    </location>
</feature>
<dbReference type="GO" id="GO:0120025">
    <property type="term" value="C:plasma membrane bounded cell projection"/>
    <property type="evidence" value="ECO:0007669"/>
    <property type="project" value="UniProtKB-ARBA"/>
</dbReference>
<dbReference type="Pfam" id="PF00008">
    <property type="entry name" value="EGF"/>
    <property type="match status" value="3"/>
</dbReference>
<keyword evidence="11" id="KW-0221">Differentiation</keyword>
<keyword evidence="9" id="KW-0732">Signal</keyword>
<dbReference type="GO" id="GO:0009792">
    <property type="term" value="P:embryo development ending in birth or egg hatching"/>
    <property type="evidence" value="ECO:0007669"/>
    <property type="project" value="UniProtKB-ARBA"/>
</dbReference>
<dbReference type="InterPro" id="IPR036465">
    <property type="entry name" value="vWFA_dom_sf"/>
</dbReference>
<dbReference type="CDD" id="cd01450">
    <property type="entry name" value="vWFA_subfamily_ECM"/>
    <property type="match status" value="1"/>
</dbReference>
<feature type="disulfide bond" evidence="17">
    <location>
        <begin position="1463"/>
        <end position="1472"/>
    </location>
</feature>
<dbReference type="PROSITE" id="PS50026">
    <property type="entry name" value="EGF_3"/>
    <property type="match status" value="5"/>
</dbReference>
<comment type="subcellular location">
    <subcellularLocation>
        <location evidence="1">Apical cell membrane</location>
        <topology evidence="1">Single-pass type I membrane protein</topology>
    </subcellularLocation>
    <subcellularLocation>
        <location evidence="2">Secreted</location>
    </subcellularLocation>
</comment>
<dbReference type="GO" id="GO:0061326">
    <property type="term" value="P:renal tubule development"/>
    <property type="evidence" value="ECO:0007669"/>
    <property type="project" value="UniProtKB-ARBA"/>
</dbReference>
<dbReference type="GO" id="GO:0009967">
    <property type="term" value="P:positive regulation of signal transduction"/>
    <property type="evidence" value="ECO:0007669"/>
    <property type="project" value="UniProtKB-ARBA"/>
</dbReference>
<dbReference type="GO" id="GO:0016324">
    <property type="term" value="C:apical plasma membrane"/>
    <property type="evidence" value="ECO:0007669"/>
    <property type="project" value="UniProtKB-SubCell"/>
</dbReference>
<dbReference type="PROSITE" id="PS00022">
    <property type="entry name" value="EGF_1"/>
    <property type="match status" value="5"/>
</dbReference>
<dbReference type="PROSITE" id="PS51233">
    <property type="entry name" value="VWFD"/>
    <property type="match status" value="6"/>
</dbReference>
<evidence type="ECO:0000256" key="17">
    <source>
        <dbReference type="PROSITE-ProRule" id="PRU00076"/>
    </source>
</evidence>
<evidence type="ECO:0000313" key="22">
    <source>
        <dbReference type="Proteomes" id="UP000507470"/>
    </source>
</evidence>
<feature type="domain" description="VWFD" evidence="20">
    <location>
        <begin position="28"/>
        <end position="209"/>
    </location>
</feature>
<keyword evidence="14" id="KW-0472">Membrane</keyword>
<dbReference type="InterPro" id="IPR001881">
    <property type="entry name" value="EGF-like_Ca-bd_dom"/>
</dbReference>